<dbReference type="GO" id="GO:0006511">
    <property type="term" value="P:ubiquitin-dependent protein catabolic process"/>
    <property type="evidence" value="ECO:0007669"/>
    <property type="project" value="TreeGrafter"/>
</dbReference>
<evidence type="ECO:0000313" key="6">
    <source>
        <dbReference type="EMBL" id="RWS22466.1"/>
    </source>
</evidence>
<dbReference type="PROSITE" id="PS50089">
    <property type="entry name" value="ZF_RING_2"/>
    <property type="match status" value="1"/>
</dbReference>
<dbReference type="InterPro" id="IPR013083">
    <property type="entry name" value="Znf_RING/FYVE/PHD"/>
</dbReference>
<dbReference type="STRING" id="299467.A0A443S4J8"/>
<keyword evidence="7" id="KW-1185">Reference proteome</keyword>
<accession>A0A443S4J8</accession>
<evidence type="ECO:0000256" key="1">
    <source>
        <dbReference type="ARBA" id="ARBA00022723"/>
    </source>
</evidence>
<evidence type="ECO:0000313" key="7">
    <source>
        <dbReference type="Proteomes" id="UP000288716"/>
    </source>
</evidence>
<dbReference type="Pfam" id="PF17123">
    <property type="entry name" value="zf-RING_11"/>
    <property type="match status" value="1"/>
</dbReference>
<keyword evidence="2 4" id="KW-0863">Zinc-finger</keyword>
<dbReference type="GO" id="GO:0005634">
    <property type="term" value="C:nucleus"/>
    <property type="evidence" value="ECO:0007669"/>
    <property type="project" value="TreeGrafter"/>
</dbReference>
<gene>
    <name evidence="6" type="ORF">B4U80_09310</name>
</gene>
<evidence type="ECO:0000256" key="2">
    <source>
        <dbReference type="ARBA" id="ARBA00022771"/>
    </source>
</evidence>
<evidence type="ECO:0000256" key="3">
    <source>
        <dbReference type="ARBA" id="ARBA00022833"/>
    </source>
</evidence>
<keyword evidence="3" id="KW-0862">Zinc</keyword>
<name>A0A443S4J8_9ACAR</name>
<dbReference type="PANTHER" id="PTHR45931:SF3">
    <property type="entry name" value="RING ZINC FINGER-CONTAINING PROTEIN"/>
    <property type="match status" value="1"/>
</dbReference>
<dbReference type="GO" id="GO:0061630">
    <property type="term" value="F:ubiquitin protein ligase activity"/>
    <property type="evidence" value="ECO:0007669"/>
    <property type="project" value="TreeGrafter"/>
</dbReference>
<proteinExistence type="predicted"/>
<dbReference type="VEuPathDB" id="VectorBase:LDEU009574"/>
<protein>
    <submittedName>
        <fullName evidence="6">RING finger domain containing protein-like protein</fullName>
    </submittedName>
</protein>
<evidence type="ECO:0000256" key="4">
    <source>
        <dbReference type="PROSITE-ProRule" id="PRU00175"/>
    </source>
</evidence>
<keyword evidence="1" id="KW-0479">Metal-binding</keyword>
<sequence length="80" mass="9657">MNLINYVRRMKTLNDFKMIRYKEDNAEKSCAICLESFITNDCLKILKCNHYFHEKCIDVWLLNFRKTCAWSSITSWTCYS</sequence>
<evidence type="ECO:0000259" key="5">
    <source>
        <dbReference type="PROSITE" id="PS50089"/>
    </source>
</evidence>
<dbReference type="EMBL" id="NCKV01008727">
    <property type="protein sequence ID" value="RWS22466.1"/>
    <property type="molecule type" value="Genomic_DNA"/>
</dbReference>
<comment type="caution">
    <text evidence="6">The sequence shown here is derived from an EMBL/GenBank/DDBJ whole genome shotgun (WGS) entry which is preliminary data.</text>
</comment>
<dbReference type="SUPFAM" id="SSF57850">
    <property type="entry name" value="RING/U-box"/>
    <property type="match status" value="1"/>
</dbReference>
<feature type="domain" description="RING-type" evidence="5">
    <location>
        <begin position="30"/>
        <end position="68"/>
    </location>
</feature>
<dbReference type="PANTHER" id="PTHR45931">
    <property type="entry name" value="SI:CH211-59O9.10"/>
    <property type="match status" value="1"/>
</dbReference>
<organism evidence="6 7">
    <name type="scientific">Leptotrombidium deliense</name>
    <dbReference type="NCBI Taxonomy" id="299467"/>
    <lineage>
        <taxon>Eukaryota</taxon>
        <taxon>Metazoa</taxon>
        <taxon>Ecdysozoa</taxon>
        <taxon>Arthropoda</taxon>
        <taxon>Chelicerata</taxon>
        <taxon>Arachnida</taxon>
        <taxon>Acari</taxon>
        <taxon>Acariformes</taxon>
        <taxon>Trombidiformes</taxon>
        <taxon>Prostigmata</taxon>
        <taxon>Anystina</taxon>
        <taxon>Parasitengona</taxon>
        <taxon>Trombiculoidea</taxon>
        <taxon>Trombiculidae</taxon>
        <taxon>Leptotrombidium</taxon>
    </lineage>
</organism>
<dbReference type="GO" id="GO:0008270">
    <property type="term" value="F:zinc ion binding"/>
    <property type="evidence" value="ECO:0007669"/>
    <property type="project" value="UniProtKB-KW"/>
</dbReference>
<dbReference type="OrthoDB" id="7759476at2759"/>
<dbReference type="Proteomes" id="UP000288716">
    <property type="component" value="Unassembled WGS sequence"/>
</dbReference>
<dbReference type="AlphaFoldDB" id="A0A443S4J8"/>
<reference evidence="6 7" key="1">
    <citation type="journal article" date="2018" name="Gigascience">
        <title>Genomes of trombidid mites reveal novel predicted allergens and laterally-transferred genes associated with secondary metabolism.</title>
        <authorList>
            <person name="Dong X."/>
            <person name="Chaisiri K."/>
            <person name="Xia D."/>
            <person name="Armstrong S.D."/>
            <person name="Fang Y."/>
            <person name="Donnelly M.J."/>
            <person name="Kadowaki T."/>
            <person name="McGarry J.W."/>
            <person name="Darby A.C."/>
            <person name="Makepeace B.L."/>
        </authorList>
    </citation>
    <scope>NUCLEOTIDE SEQUENCE [LARGE SCALE GENOMIC DNA]</scope>
    <source>
        <strain evidence="6">UoL-UT</strain>
    </source>
</reference>
<dbReference type="InterPro" id="IPR001841">
    <property type="entry name" value="Znf_RING"/>
</dbReference>
<dbReference type="Gene3D" id="3.30.40.10">
    <property type="entry name" value="Zinc/RING finger domain, C3HC4 (zinc finger)"/>
    <property type="match status" value="1"/>
</dbReference>
<dbReference type="InterPro" id="IPR051834">
    <property type="entry name" value="RING_finger_E3_ligase"/>
</dbReference>